<proteinExistence type="predicted"/>
<reference evidence="1" key="2">
    <citation type="submission" date="2025-08" db="UniProtKB">
        <authorList>
            <consortium name="EnsemblFungi"/>
        </authorList>
    </citation>
    <scope>IDENTIFICATION</scope>
    <source>
        <strain evidence="1">4287 / CBS 123668 / FGSC 9935 / NRRL 34936</strain>
    </source>
</reference>
<evidence type="ECO:0000313" key="2">
    <source>
        <dbReference type="Proteomes" id="UP000002489"/>
    </source>
</evidence>
<dbReference type="Proteomes" id="UP000002489">
    <property type="component" value="Unassembled WGS sequence"/>
</dbReference>
<organism evidence="1 2">
    <name type="scientific">Fusarium oxysporum (strain Fo5176)</name>
    <name type="common">Fusarium vascular wilt</name>
    <dbReference type="NCBI Taxonomy" id="660025"/>
    <lineage>
        <taxon>Eukaryota</taxon>
        <taxon>Fungi</taxon>
        <taxon>Dikarya</taxon>
        <taxon>Ascomycota</taxon>
        <taxon>Pezizomycotina</taxon>
        <taxon>Sordariomycetes</taxon>
        <taxon>Hypocreomycetidae</taxon>
        <taxon>Hypocreales</taxon>
        <taxon>Nectriaceae</taxon>
        <taxon>Fusarium</taxon>
        <taxon>Fusarium oxysporum species complex</taxon>
    </lineage>
</organism>
<dbReference type="VEuPathDB" id="FungiDB:FOXG_14670"/>
<gene>
    <name evidence="1" type="primary">28955813</name>
</gene>
<reference evidence="2" key="1">
    <citation type="journal article" date="2012" name="Mol. Plant Microbe Interact.">
        <title>A highly conserved effector in Fusarium oxysporum is required for full virulence on Arabidopsis.</title>
        <authorList>
            <person name="Thatcher L.F."/>
            <person name="Gardiner D.M."/>
            <person name="Kazan K."/>
            <person name="Manners J."/>
        </authorList>
    </citation>
    <scope>NUCLEOTIDE SEQUENCE [LARGE SCALE GENOMIC DNA]</scope>
    <source>
        <strain evidence="2">Fo5176</strain>
    </source>
</reference>
<accession>A0A0D2YED3</accession>
<protein>
    <submittedName>
        <fullName evidence="1">Uncharacterized protein</fullName>
    </submittedName>
</protein>
<name>A0A0D2YED3_FUSOF</name>
<dbReference type="AlphaFoldDB" id="A0A0D2YED3"/>
<dbReference type="EnsemblFungi" id="FOXG_14670T0">
    <property type="protein sequence ID" value="FOXG_14670P0"/>
    <property type="gene ID" value="FOXG_14670"/>
</dbReference>
<sequence length="414" mass="46737">MSTASAEKPDSGAYVEILKVARQIQHLAHFLSQGPPFAGVLLTDDDLRTARDLNPVTRITSHRRLSELEFPREWVEDDGALAIVLHDWREQVEGMKQSNTHATEEKPDQVADIPAEADIEVDSDVPFLSYPMKREAHWVEKTKELEKKLRQSQQEKQSAMQHNLKLQLEVEALQRKAQSLYQALFDPDNRIHEANVMAKVKLHGEIRQLEKSLNAANSKNEYLVKKNKDLESCNKGLITENEELVKKSQELESSNKDLVTENEALAEENRDIDSDNGDHIATSQDLLTKIALARNAAKSYKELLMAKNRALESSNKLLAKEITALKTSNQCVFAKSSKLKERFEQSVIAKKSCKERLDKIASKVKELESSKNALAAQNKDLMDRNAALVDMNKQLEESLEKIVTDAKCSLQSLS</sequence>
<evidence type="ECO:0000313" key="1">
    <source>
        <dbReference type="EnsemblFungi" id="FOXG_14670P0"/>
    </source>
</evidence>